<sequence>MDVHVLRVFTGGPDGVAGAAGAGGNPLGVVLDGPAVPDAAERQRLAAELGFSETVFVDDAGRGVVDIRTPSGRLPFAGHPLVGVAWLLRQQGYAADVLRPPAGDVPSWTADGVTWIRARASWATGRRLQQYAMPADVDALPSPPPGEGWLYAWAWQDEPAGRVRARGFPRRGDGITEDEATGAAALSLTAALERNLTISQGRASLIRTRHEGKDTVSLGGGAASTGVRTLTP</sequence>
<gene>
    <name evidence="1" type="ORF">ACFPP6_05915</name>
</gene>
<dbReference type="RefSeq" id="WP_382037907.1">
    <property type="nucleotide sequence ID" value="NZ_JBHSKJ010000003.1"/>
</dbReference>
<comment type="caution">
    <text evidence="1">The sequence shown here is derived from an EMBL/GenBank/DDBJ whole genome shotgun (WGS) entry which is preliminary data.</text>
</comment>
<name>A0ABV9ZS34_9ACTN</name>
<dbReference type="SUPFAM" id="SSF54506">
    <property type="entry name" value="Diaminopimelate epimerase-like"/>
    <property type="match status" value="1"/>
</dbReference>
<evidence type="ECO:0000313" key="1">
    <source>
        <dbReference type="EMBL" id="MFC5144221.1"/>
    </source>
</evidence>
<keyword evidence="2" id="KW-1185">Reference proteome</keyword>
<dbReference type="PIRSF" id="PIRSF016184">
    <property type="entry name" value="PhzC_PhzF"/>
    <property type="match status" value="1"/>
</dbReference>
<dbReference type="InterPro" id="IPR003719">
    <property type="entry name" value="Phenazine_PhzF-like"/>
</dbReference>
<reference evidence="2" key="1">
    <citation type="journal article" date="2019" name="Int. J. Syst. Evol. Microbiol.">
        <title>The Global Catalogue of Microorganisms (GCM) 10K type strain sequencing project: providing services to taxonomists for standard genome sequencing and annotation.</title>
        <authorList>
            <consortium name="The Broad Institute Genomics Platform"/>
            <consortium name="The Broad Institute Genome Sequencing Center for Infectious Disease"/>
            <person name="Wu L."/>
            <person name="Ma J."/>
        </authorList>
    </citation>
    <scope>NUCLEOTIDE SEQUENCE [LARGE SCALE GENOMIC DNA]</scope>
    <source>
        <strain evidence="2">CGMCC 4.1641</strain>
    </source>
</reference>
<organism evidence="1 2">
    <name type="scientific">Streptomyces aureoversilis</name>
    <dbReference type="NCBI Taxonomy" id="67277"/>
    <lineage>
        <taxon>Bacteria</taxon>
        <taxon>Bacillati</taxon>
        <taxon>Actinomycetota</taxon>
        <taxon>Actinomycetes</taxon>
        <taxon>Kitasatosporales</taxon>
        <taxon>Streptomycetaceae</taxon>
        <taxon>Streptomyces</taxon>
    </lineage>
</organism>
<proteinExistence type="predicted"/>
<dbReference type="Pfam" id="PF02567">
    <property type="entry name" value="PhzC-PhzF"/>
    <property type="match status" value="1"/>
</dbReference>
<dbReference type="EMBL" id="JBHSKJ010000003">
    <property type="protein sequence ID" value="MFC5144221.1"/>
    <property type="molecule type" value="Genomic_DNA"/>
</dbReference>
<dbReference type="Proteomes" id="UP001596222">
    <property type="component" value="Unassembled WGS sequence"/>
</dbReference>
<evidence type="ECO:0000313" key="2">
    <source>
        <dbReference type="Proteomes" id="UP001596222"/>
    </source>
</evidence>
<accession>A0ABV9ZS34</accession>
<dbReference type="Gene3D" id="3.10.310.10">
    <property type="entry name" value="Diaminopimelate Epimerase, Chain A, domain 1"/>
    <property type="match status" value="2"/>
</dbReference>
<protein>
    <submittedName>
        <fullName evidence="1">PhzF family phenazine biosynthesis protein</fullName>
    </submittedName>
</protein>